<name>A0ACB7UEU5_DIOAL</name>
<comment type="caution">
    <text evidence="1">The sequence shown here is derived from an EMBL/GenBank/DDBJ whole genome shotgun (WGS) entry which is preliminary data.</text>
</comment>
<dbReference type="EMBL" id="CM037027">
    <property type="protein sequence ID" value="KAH7658777.1"/>
    <property type="molecule type" value="Genomic_DNA"/>
</dbReference>
<keyword evidence="2" id="KW-1185">Reference proteome</keyword>
<sequence>MVHVLLTVSLYIANQVSWKSSSSSSSSSSLIFEDMPQRGYVLVFFLWALIAIITPTLVSLSLAAKKTNMEASQGGARIEVKVRRMMVLLEKTFARNTSSSSFTEAPTPAPAPTMVAGNGTQR</sequence>
<proteinExistence type="predicted"/>
<organism evidence="1 2">
    <name type="scientific">Dioscorea alata</name>
    <name type="common">Purple yam</name>
    <dbReference type="NCBI Taxonomy" id="55571"/>
    <lineage>
        <taxon>Eukaryota</taxon>
        <taxon>Viridiplantae</taxon>
        <taxon>Streptophyta</taxon>
        <taxon>Embryophyta</taxon>
        <taxon>Tracheophyta</taxon>
        <taxon>Spermatophyta</taxon>
        <taxon>Magnoliopsida</taxon>
        <taxon>Liliopsida</taxon>
        <taxon>Dioscoreales</taxon>
        <taxon>Dioscoreaceae</taxon>
        <taxon>Dioscorea</taxon>
    </lineage>
</organism>
<dbReference type="Proteomes" id="UP000827976">
    <property type="component" value="Chromosome 17"/>
</dbReference>
<gene>
    <name evidence="1" type="ORF">IHE45_17G112000</name>
</gene>
<accession>A0ACB7UEU5</accession>
<protein>
    <submittedName>
        <fullName evidence="1">Uncharacterized protein</fullName>
    </submittedName>
</protein>
<reference evidence="2" key="1">
    <citation type="journal article" date="2022" name="Nat. Commun.">
        <title>Chromosome evolution and the genetic basis of agronomically important traits in greater yam.</title>
        <authorList>
            <person name="Bredeson J.V."/>
            <person name="Lyons J.B."/>
            <person name="Oniyinde I.O."/>
            <person name="Okereke N.R."/>
            <person name="Kolade O."/>
            <person name="Nnabue I."/>
            <person name="Nwadili C.O."/>
            <person name="Hribova E."/>
            <person name="Parker M."/>
            <person name="Nwogha J."/>
            <person name="Shu S."/>
            <person name="Carlson J."/>
            <person name="Kariba R."/>
            <person name="Muthemba S."/>
            <person name="Knop K."/>
            <person name="Barton G.J."/>
            <person name="Sherwood A.V."/>
            <person name="Lopez-Montes A."/>
            <person name="Asiedu R."/>
            <person name="Jamnadass R."/>
            <person name="Muchugi A."/>
            <person name="Goodstein D."/>
            <person name="Egesi C.N."/>
            <person name="Featherston J."/>
            <person name="Asfaw A."/>
            <person name="Simpson G.G."/>
            <person name="Dolezel J."/>
            <person name="Hendre P.S."/>
            <person name="Van Deynze A."/>
            <person name="Kumar P.L."/>
            <person name="Obidiegwu J.E."/>
            <person name="Bhattacharjee R."/>
            <person name="Rokhsar D.S."/>
        </authorList>
    </citation>
    <scope>NUCLEOTIDE SEQUENCE [LARGE SCALE GENOMIC DNA]</scope>
    <source>
        <strain evidence="2">cv. TDa95/00328</strain>
    </source>
</reference>
<evidence type="ECO:0000313" key="2">
    <source>
        <dbReference type="Proteomes" id="UP000827976"/>
    </source>
</evidence>
<evidence type="ECO:0000313" key="1">
    <source>
        <dbReference type="EMBL" id="KAH7658777.1"/>
    </source>
</evidence>